<evidence type="ECO:0008006" key="3">
    <source>
        <dbReference type="Google" id="ProtNLM"/>
    </source>
</evidence>
<accession>A0A7Y9LEY0</accession>
<dbReference type="EMBL" id="JACCBU010000001">
    <property type="protein sequence ID" value="NYE74370.1"/>
    <property type="molecule type" value="Genomic_DNA"/>
</dbReference>
<dbReference type="Proteomes" id="UP000569914">
    <property type="component" value="Unassembled WGS sequence"/>
</dbReference>
<protein>
    <recommendedName>
        <fullName evidence="3">Glycosyl transferase family 2</fullName>
    </recommendedName>
</protein>
<dbReference type="AlphaFoldDB" id="A0A7Y9LEY0"/>
<evidence type="ECO:0000313" key="2">
    <source>
        <dbReference type="Proteomes" id="UP000569914"/>
    </source>
</evidence>
<dbReference type="SUPFAM" id="SSF53448">
    <property type="entry name" value="Nucleotide-diphospho-sugar transferases"/>
    <property type="match status" value="1"/>
</dbReference>
<proteinExistence type="predicted"/>
<dbReference type="RefSeq" id="WP_179756621.1">
    <property type="nucleotide sequence ID" value="NZ_JACCBU010000001.1"/>
</dbReference>
<name>A0A7Y9LEY0_9ACTN</name>
<reference evidence="1 2" key="1">
    <citation type="submission" date="2020-07" db="EMBL/GenBank/DDBJ databases">
        <title>Sequencing the genomes of 1000 actinobacteria strains.</title>
        <authorList>
            <person name="Klenk H.-P."/>
        </authorList>
    </citation>
    <scope>NUCLEOTIDE SEQUENCE [LARGE SCALE GENOMIC DNA]</scope>
    <source>
        <strain evidence="1 2">DSM 22083</strain>
    </source>
</reference>
<dbReference type="Gene3D" id="3.90.550.10">
    <property type="entry name" value="Spore Coat Polysaccharide Biosynthesis Protein SpsA, Chain A"/>
    <property type="match status" value="1"/>
</dbReference>
<keyword evidence="2" id="KW-1185">Reference proteome</keyword>
<sequence>MRIAAVLVNHNTSAYAELAIRSLFLQHPGLDLTLTVYDNGSTDDRTGLLAAARAHDVAVIDSGFPVTTPGNSHGEVLRRFALDPAQRGADRLLFLDSDICF</sequence>
<comment type="caution">
    <text evidence="1">The sequence shown here is derived from an EMBL/GenBank/DDBJ whole genome shotgun (WGS) entry which is preliminary data.</text>
</comment>
<organism evidence="1 2">
    <name type="scientific">Microlunatus parietis</name>
    <dbReference type="NCBI Taxonomy" id="682979"/>
    <lineage>
        <taxon>Bacteria</taxon>
        <taxon>Bacillati</taxon>
        <taxon>Actinomycetota</taxon>
        <taxon>Actinomycetes</taxon>
        <taxon>Propionibacteriales</taxon>
        <taxon>Propionibacteriaceae</taxon>
        <taxon>Microlunatus</taxon>
    </lineage>
</organism>
<evidence type="ECO:0000313" key="1">
    <source>
        <dbReference type="EMBL" id="NYE74370.1"/>
    </source>
</evidence>
<gene>
    <name evidence="1" type="ORF">BKA15_005699</name>
</gene>
<dbReference type="InterPro" id="IPR029044">
    <property type="entry name" value="Nucleotide-diphossugar_trans"/>
</dbReference>